<keyword evidence="2" id="KW-1185">Reference proteome</keyword>
<dbReference type="EMBL" id="CAJVPS010004584">
    <property type="protein sequence ID" value="CAG8605620.1"/>
    <property type="molecule type" value="Genomic_DNA"/>
</dbReference>
<comment type="caution">
    <text evidence="1">The sequence shown here is derived from an EMBL/GenBank/DDBJ whole genome shotgun (WGS) entry which is preliminary data.</text>
</comment>
<organism evidence="1 2">
    <name type="scientific">Ambispora leptoticha</name>
    <dbReference type="NCBI Taxonomy" id="144679"/>
    <lineage>
        <taxon>Eukaryota</taxon>
        <taxon>Fungi</taxon>
        <taxon>Fungi incertae sedis</taxon>
        <taxon>Mucoromycota</taxon>
        <taxon>Glomeromycotina</taxon>
        <taxon>Glomeromycetes</taxon>
        <taxon>Archaeosporales</taxon>
        <taxon>Ambisporaceae</taxon>
        <taxon>Ambispora</taxon>
    </lineage>
</organism>
<reference evidence="1" key="1">
    <citation type="submission" date="2021-06" db="EMBL/GenBank/DDBJ databases">
        <authorList>
            <person name="Kallberg Y."/>
            <person name="Tangrot J."/>
            <person name="Rosling A."/>
        </authorList>
    </citation>
    <scope>NUCLEOTIDE SEQUENCE</scope>
    <source>
        <strain evidence="1">FL130A</strain>
    </source>
</reference>
<name>A0A9N9GJ14_9GLOM</name>
<protein>
    <submittedName>
        <fullName evidence="1">3713_t:CDS:1</fullName>
    </submittedName>
</protein>
<evidence type="ECO:0000313" key="2">
    <source>
        <dbReference type="Proteomes" id="UP000789508"/>
    </source>
</evidence>
<dbReference type="Proteomes" id="UP000789508">
    <property type="component" value="Unassembled WGS sequence"/>
</dbReference>
<feature type="non-terminal residue" evidence="1">
    <location>
        <position position="1"/>
    </location>
</feature>
<proteinExistence type="predicted"/>
<sequence length="95" mass="10800">YGKQNGPLYSVKENVKSEVMNDTCQSIFGIFECNRVNNYQLDSDESAIANRLLAGSLFDANEMLAFQSSKSLERLVIMESCINEQVLEFYFAEHC</sequence>
<evidence type="ECO:0000313" key="1">
    <source>
        <dbReference type="EMBL" id="CAG8605620.1"/>
    </source>
</evidence>
<dbReference type="AlphaFoldDB" id="A0A9N9GJ14"/>
<accession>A0A9N9GJ14</accession>
<gene>
    <name evidence="1" type="ORF">ALEPTO_LOCUS8340</name>
</gene>